<evidence type="ECO:0000313" key="2">
    <source>
        <dbReference type="EMBL" id="KAG2203318.1"/>
    </source>
</evidence>
<reference evidence="2" key="1">
    <citation type="submission" date="2020-12" db="EMBL/GenBank/DDBJ databases">
        <title>Metabolic potential, ecology and presence of endohyphal bacteria is reflected in genomic diversity of Mucoromycotina.</title>
        <authorList>
            <person name="Muszewska A."/>
            <person name="Okrasinska A."/>
            <person name="Steczkiewicz K."/>
            <person name="Drgas O."/>
            <person name="Orlowska M."/>
            <person name="Perlinska-Lenart U."/>
            <person name="Aleksandrzak-Piekarczyk T."/>
            <person name="Szatraj K."/>
            <person name="Zielenkiewicz U."/>
            <person name="Pilsyk S."/>
            <person name="Malc E."/>
            <person name="Mieczkowski P."/>
            <person name="Kruszewska J.S."/>
            <person name="Biernat P."/>
            <person name="Pawlowska J."/>
        </authorList>
    </citation>
    <scope>NUCLEOTIDE SEQUENCE</scope>
    <source>
        <strain evidence="2">WA0000017839</strain>
    </source>
</reference>
<organism evidence="2 3">
    <name type="scientific">Mucor saturninus</name>
    <dbReference type="NCBI Taxonomy" id="64648"/>
    <lineage>
        <taxon>Eukaryota</taxon>
        <taxon>Fungi</taxon>
        <taxon>Fungi incertae sedis</taxon>
        <taxon>Mucoromycota</taxon>
        <taxon>Mucoromycotina</taxon>
        <taxon>Mucoromycetes</taxon>
        <taxon>Mucorales</taxon>
        <taxon>Mucorineae</taxon>
        <taxon>Mucoraceae</taxon>
        <taxon>Mucor</taxon>
    </lineage>
</organism>
<feature type="compositionally biased region" description="Basic and acidic residues" evidence="1">
    <location>
        <begin position="57"/>
        <end position="80"/>
    </location>
</feature>
<keyword evidence="3" id="KW-1185">Reference proteome</keyword>
<accession>A0A8H7V4Q9</accession>
<proteinExistence type="predicted"/>
<feature type="compositionally biased region" description="Basic residues" evidence="1">
    <location>
        <begin position="107"/>
        <end position="117"/>
    </location>
</feature>
<sequence length="117" mass="13096">MMSIIEPPRNDDQSSVIPPVTLEVSHDTSVASNNQETPGTMLSRYLYMHVCYDPVSDEAKGETSNHSDDIVTESSSHEDQFDPNEEVEFVRILESSAIDKESNKAQNRLRKSGRPAE</sequence>
<comment type="caution">
    <text evidence="2">The sequence shown here is derived from an EMBL/GenBank/DDBJ whole genome shotgun (WGS) entry which is preliminary data.</text>
</comment>
<feature type="region of interest" description="Disordered" evidence="1">
    <location>
        <begin position="56"/>
        <end position="85"/>
    </location>
</feature>
<gene>
    <name evidence="2" type="ORF">INT47_000238</name>
</gene>
<dbReference type="AlphaFoldDB" id="A0A8H7V4Q9"/>
<protein>
    <submittedName>
        <fullName evidence="2">Uncharacterized protein</fullName>
    </submittedName>
</protein>
<feature type="region of interest" description="Disordered" evidence="1">
    <location>
        <begin position="97"/>
        <end position="117"/>
    </location>
</feature>
<dbReference type="EMBL" id="JAEPRD010000053">
    <property type="protein sequence ID" value="KAG2203318.1"/>
    <property type="molecule type" value="Genomic_DNA"/>
</dbReference>
<evidence type="ECO:0000256" key="1">
    <source>
        <dbReference type="SAM" id="MobiDB-lite"/>
    </source>
</evidence>
<name>A0A8H7V4Q9_9FUNG</name>
<dbReference type="Proteomes" id="UP000603453">
    <property type="component" value="Unassembled WGS sequence"/>
</dbReference>
<evidence type="ECO:0000313" key="3">
    <source>
        <dbReference type="Proteomes" id="UP000603453"/>
    </source>
</evidence>